<gene>
    <name evidence="11 12" type="primary">queC</name>
    <name evidence="12" type="ORF">OV287_46140</name>
</gene>
<comment type="similarity">
    <text evidence="8 11">Belongs to the QueC family.</text>
</comment>
<sequence>MAANSKKAVVLLSGGLDSTTCLAMAKADGFEPVCLAVSYGQRHSVELERARKVAQSMGVKDFRVVTVDLRQVGGSALTADIEVPKDRSEDELSHGIPITYVPARNALFLSMALGLAEVVGASVIYIGVNAVDYSGYPDCRPEFIRAFEQMATLATKAGVEGTRFEVRAPLSGMSKADIIRAGVKLGVDYSMTHSCYDPDPEGRACGRCDSCVLRRRGFEQAGVADPTPYVKGA</sequence>
<organism evidence="12 13">
    <name type="scientific">Archangium lansingense</name>
    <dbReference type="NCBI Taxonomy" id="2995310"/>
    <lineage>
        <taxon>Bacteria</taxon>
        <taxon>Pseudomonadati</taxon>
        <taxon>Myxococcota</taxon>
        <taxon>Myxococcia</taxon>
        <taxon>Myxococcales</taxon>
        <taxon>Cystobacterineae</taxon>
        <taxon>Archangiaceae</taxon>
        <taxon>Archangium</taxon>
    </lineage>
</organism>
<dbReference type="EC" id="6.3.4.20" evidence="9 11"/>
<evidence type="ECO:0000256" key="9">
    <source>
        <dbReference type="ARBA" id="ARBA00039149"/>
    </source>
</evidence>
<feature type="binding site" evidence="11">
    <location>
        <position position="208"/>
    </location>
    <ligand>
        <name>Zn(2+)</name>
        <dbReference type="ChEBI" id="CHEBI:29105"/>
    </ligand>
</feature>
<dbReference type="Proteomes" id="UP001207654">
    <property type="component" value="Unassembled WGS sequence"/>
</dbReference>
<reference evidence="12 13" key="1">
    <citation type="submission" date="2022-11" db="EMBL/GenBank/DDBJ databases">
        <title>Minimal conservation of predation-associated metabolite biosynthetic gene clusters underscores biosynthetic potential of Myxococcota including descriptions for ten novel species: Archangium lansinium sp. nov., Myxococcus landrumus sp. nov., Nannocystis bai.</title>
        <authorList>
            <person name="Ahearne A."/>
            <person name="Stevens C."/>
            <person name="Phillips K."/>
        </authorList>
    </citation>
    <scope>NUCLEOTIDE SEQUENCE [LARGE SCALE GENOMIC DNA]</scope>
    <source>
        <strain evidence="12 13">MIWBW</strain>
    </source>
</reference>
<keyword evidence="3 11" id="KW-0479">Metal-binding</keyword>
<evidence type="ECO:0000313" key="12">
    <source>
        <dbReference type="EMBL" id="MCY1081853.1"/>
    </source>
</evidence>
<dbReference type="EMBL" id="JAPNKA010000001">
    <property type="protein sequence ID" value="MCY1081853.1"/>
    <property type="molecule type" value="Genomic_DNA"/>
</dbReference>
<keyword evidence="5 11" id="KW-0671">Queuosine biosynthesis</keyword>
<feature type="binding site" evidence="11">
    <location>
        <begin position="12"/>
        <end position="22"/>
    </location>
    <ligand>
        <name>ATP</name>
        <dbReference type="ChEBI" id="CHEBI:30616"/>
    </ligand>
</feature>
<evidence type="ECO:0000256" key="5">
    <source>
        <dbReference type="ARBA" id="ARBA00022785"/>
    </source>
</evidence>
<dbReference type="InterPro" id="IPR018317">
    <property type="entry name" value="QueC"/>
</dbReference>
<feature type="binding site" evidence="11">
    <location>
        <position position="205"/>
    </location>
    <ligand>
        <name>Zn(2+)</name>
        <dbReference type="ChEBI" id="CHEBI:29105"/>
    </ligand>
</feature>
<proteinExistence type="inferred from homology"/>
<dbReference type="PANTHER" id="PTHR42914:SF1">
    <property type="entry name" value="7-CYANO-7-DEAZAGUANINE SYNTHASE"/>
    <property type="match status" value="1"/>
</dbReference>
<feature type="binding site" evidence="11">
    <location>
        <position position="195"/>
    </location>
    <ligand>
        <name>Zn(2+)</name>
        <dbReference type="ChEBI" id="CHEBI:29105"/>
    </ligand>
</feature>
<dbReference type="SUPFAM" id="SSF52402">
    <property type="entry name" value="Adenine nucleotide alpha hydrolases-like"/>
    <property type="match status" value="1"/>
</dbReference>
<comment type="caution">
    <text evidence="12">The sequence shown here is derived from an EMBL/GenBank/DDBJ whole genome shotgun (WGS) entry which is preliminary data.</text>
</comment>
<evidence type="ECO:0000256" key="4">
    <source>
        <dbReference type="ARBA" id="ARBA00022741"/>
    </source>
</evidence>
<keyword evidence="13" id="KW-1185">Reference proteome</keyword>
<dbReference type="PIRSF" id="PIRSF006293">
    <property type="entry name" value="ExsB"/>
    <property type="match status" value="1"/>
</dbReference>
<dbReference type="RefSeq" id="WP_267540437.1">
    <property type="nucleotide sequence ID" value="NZ_JAPNKA010000001.1"/>
</dbReference>
<dbReference type="Pfam" id="PF06508">
    <property type="entry name" value="QueC"/>
    <property type="match status" value="1"/>
</dbReference>
<comment type="cofactor">
    <cofactor evidence="11">
        <name>Zn(2+)</name>
        <dbReference type="ChEBI" id="CHEBI:29105"/>
    </cofactor>
    <text evidence="11">Binds 1 zinc ion per subunit.</text>
</comment>
<evidence type="ECO:0000256" key="10">
    <source>
        <dbReference type="ARBA" id="ARBA00047890"/>
    </source>
</evidence>
<evidence type="ECO:0000256" key="6">
    <source>
        <dbReference type="ARBA" id="ARBA00022833"/>
    </source>
</evidence>
<accession>A0ABT4AJI1</accession>
<dbReference type="PANTHER" id="PTHR42914">
    <property type="entry name" value="7-CYANO-7-DEAZAGUANINE SYNTHASE"/>
    <property type="match status" value="1"/>
</dbReference>
<evidence type="ECO:0000256" key="1">
    <source>
        <dbReference type="ARBA" id="ARBA00005061"/>
    </source>
</evidence>
<dbReference type="NCBIfam" id="TIGR00364">
    <property type="entry name" value="7-cyano-7-deazaguanine synthase QueC"/>
    <property type="match status" value="1"/>
</dbReference>
<dbReference type="HAMAP" id="MF_01633">
    <property type="entry name" value="QueC"/>
    <property type="match status" value="1"/>
</dbReference>
<dbReference type="CDD" id="cd01995">
    <property type="entry name" value="QueC-like"/>
    <property type="match status" value="1"/>
</dbReference>
<keyword evidence="4 11" id="KW-0547">Nucleotide-binding</keyword>
<evidence type="ECO:0000256" key="11">
    <source>
        <dbReference type="HAMAP-Rule" id="MF_01633"/>
    </source>
</evidence>
<dbReference type="InterPro" id="IPR014729">
    <property type="entry name" value="Rossmann-like_a/b/a_fold"/>
</dbReference>
<evidence type="ECO:0000256" key="7">
    <source>
        <dbReference type="ARBA" id="ARBA00022840"/>
    </source>
</evidence>
<keyword evidence="7 11" id="KW-0067">ATP-binding</keyword>
<evidence type="ECO:0000256" key="8">
    <source>
        <dbReference type="ARBA" id="ARBA00037993"/>
    </source>
</evidence>
<keyword evidence="2 11" id="KW-0436">Ligase</keyword>
<name>A0ABT4AJI1_9BACT</name>
<evidence type="ECO:0000256" key="3">
    <source>
        <dbReference type="ARBA" id="ARBA00022723"/>
    </source>
</evidence>
<dbReference type="GO" id="GO:0016874">
    <property type="term" value="F:ligase activity"/>
    <property type="evidence" value="ECO:0007669"/>
    <property type="project" value="UniProtKB-KW"/>
</dbReference>
<comment type="pathway">
    <text evidence="1 11">Purine metabolism; 7-cyano-7-deazaguanine biosynthesis.</text>
</comment>
<protein>
    <recommendedName>
        <fullName evidence="9 11">7-cyano-7-deazaguanine synthase</fullName>
        <ecNumber evidence="9 11">6.3.4.20</ecNumber>
    </recommendedName>
    <alternativeName>
        <fullName evidence="11">7-cyano-7-carbaguanine synthase</fullName>
    </alternativeName>
    <alternativeName>
        <fullName evidence="11">PreQ(0) synthase</fullName>
    </alternativeName>
    <alternativeName>
        <fullName evidence="11">Queuosine biosynthesis protein QueC</fullName>
    </alternativeName>
</protein>
<comment type="catalytic activity">
    <reaction evidence="10 11">
        <text>7-carboxy-7-carbaguanine + NH4(+) + 2 ATP = 7-cyano-7-carbaguanine + 2 AMP + 2 diphosphate + 2 H(+)</text>
        <dbReference type="Rhea" id="RHEA:27982"/>
        <dbReference type="ChEBI" id="CHEBI:15378"/>
        <dbReference type="ChEBI" id="CHEBI:28938"/>
        <dbReference type="ChEBI" id="CHEBI:30616"/>
        <dbReference type="ChEBI" id="CHEBI:33019"/>
        <dbReference type="ChEBI" id="CHEBI:45075"/>
        <dbReference type="ChEBI" id="CHEBI:61036"/>
        <dbReference type="ChEBI" id="CHEBI:456215"/>
        <dbReference type="EC" id="6.3.4.20"/>
    </reaction>
</comment>
<comment type="function">
    <text evidence="11">Catalyzes the ATP-dependent conversion of 7-carboxy-7-deazaguanine (CDG) to 7-cyano-7-deazaguanine (preQ(0)).</text>
</comment>
<feature type="binding site" evidence="11">
    <location>
        <position position="211"/>
    </location>
    <ligand>
        <name>Zn(2+)</name>
        <dbReference type="ChEBI" id="CHEBI:29105"/>
    </ligand>
</feature>
<keyword evidence="6 11" id="KW-0862">Zinc</keyword>
<evidence type="ECO:0000256" key="2">
    <source>
        <dbReference type="ARBA" id="ARBA00022598"/>
    </source>
</evidence>
<evidence type="ECO:0000313" key="13">
    <source>
        <dbReference type="Proteomes" id="UP001207654"/>
    </source>
</evidence>
<dbReference type="Gene3D" id="3.40.50.620">
    <property type="entry name" value="HUPs"/>
    <property type="match status" value="1"/>
</dbReference>